<evidence type="ECO:0000259" key="2">
    <source>
        <dbReference type="Pfam" id="PF07727"/>
    </source>
</evidence>
<evidence type="ECO:0000313" key="4">
    <source>
        <dbReference type="EMBL" id="CAJ1953084.1"/>
    </source>
</evidence>
<reference evidence="4" key="1">
    <citation type="submission" date="2023-08" db="EMBL/GenBank/DDBJ databases">
        <authorList>
            <person name="Audoor S."/>
            <person name="Bilcke G."/>
        </authorList>
    </citation>
    <scope>NUCLEOTIDE SEQUENCE</scope>
</reference>
<dbReference type="PANTHER" id="PTHR11439:SF483">
    <property type="entry name" value="PEPTIDE SYNTHASE GLIP-LIKE, PUTATIVE (AFU_ORTHOLOGUE AFUA_3G12920)-RELATED"/>
    <property type="match status" value="1"/>
</dbReference>
<sequence length="795" mass="90549">MAVIKVHTKIKGKLKDRGRTVMFVGYADNSSVDTYKFYDPKTKRISSSRDVSWLNKSYGDWKGIKKTNTLRLTQELLLETANDNDIVQAPTTQANDANTTTQETGPTPTAPTATERATMPAVQLDSGADPQRVTHSATTQQPAKTAPTPRWQRDLQTWDMNRHGTQPILRTRTQTRLATANSESGRETATRVRTTEEPTEEEEIDFTGDQRGPLFNENDVANMMMNPDLQWPDLALQVTEKMMKNIMENKEIEETNYKEPKNFQEAWNHPDKYQRDKWREAIRKEFRDMIRRGVWRKMKRRDLPYGRRCIKCKWVFKIKRNGVFRSRLVACGYSQNPGVDFTEHFAPVINDITWRILLVAMMIWKLDAWLIDMETAFLHGEFDEGEQIFMNLPVGYDLVDSSIDMSEDCIELMKTAYGTVQGARQWWKKFVSILKDIGFEGGEADPCLMHWNSEHGIVFIGLYVDDCLCIGKPEALELVEAKLKEKGLTLKTEKTLKDYLSCDVSFNEDRTKAVLRQPHLLKTLEEDFGEMVRNMPKYKTPGTPGQGLVRSEEGVTVTPEEQKQFRSGTGKLLYLVKHTRPDIANAVRELSKVLDSTTPRAMKEMKRIIKHVLDTKGLGLKIEPVIGSKGLLWNVVAFSDSDYAGDPDSRKSVSGFIVYLCGVPICWRSKAQRTVTLSSAEAEWIALSEVAKEVLFIAQILETMGVKVEYPIVIRVDNTAAIFMATNVTTNQRTRHVDIRTKFVTQYTGPDGILKILFVKGTDNESDIMTKNVTGNLHEKHIPKMMTNVDEGTTK</sequence>
<organism evidence="4 5">
    <name type="scientific">Cylindrotheca closterium</name>
    <dbReference type="NCBI Taxonomy" id="2856"/>
    <lineage>
        <taxon>Eukaryota</taxon>
        <taxon>Sar</taxon>
        <taxon>Stramenopiles</taxon>
        <taxon>Ochrophyta</taxon>
        <taxon>Bacillariophyta</taxon>
        <taxon>Bacillariophyceae</taxon>
        <taxon>Bacillariophycidae</taxon>
        <taxon>Bacillariales</taxon>
        <taxon>Bacillariaceae</taxon>
        <taxon>Cylindrotheca</taxon>
    </lineage>
</organism>
<evidence type="ECO:0008006" key="6">
    <source>
        <dbReference type="Google" id="ProtNLM"/>
    </source>
</evidence>
<evidence type="ECO:0000256" key="1">
    <source>
        <dbReference type="SAM" id="MobiDB-lite"/>
    </source>
</evidence>
<comment type="caution">
    <text evidence="4">The sequence shown here is derived from an EMBL/GenBank/DDBJ whole genome shotgun (WGS) entry which is preliminary data.</text>
</comment>
<accession>A0AAD2FTW2</accession>
<name>A0AAD2FTW2_9STRA</name>
<feature type="compositionally biased region" description="Acidic residues" evidence="1">
    <location>
        <begin position="197"/>
        <end position="206"/>
    </location>
</feature>
<keyword evidence="5" id="KW-1185">Reference proteome</keyword>
<feature type="region of interest" description="Disordered" evidence="1">
    <location>
        <begin position="175"/>
        <end position="212"/>
    </location>
</feature>
<feature type="compositionally biased region" description="Low complexity" evidence="1">
    <location>
        <begin position="92"/>
        <end position="121"/>
    </location>
</feature>
<feature type="domain" description="Reverse transcriptase Ty1/copia-type" evidence="2">
    <location>
        <begin position="302"/>
        <end position="509"/>
    </location>
</feature>
<dbReference type="Pfam" id="PF07727">
    <property type="entry name" value="RVT_2"/>
    <property type="match status" value="1"/>
</dbReference>
<dbReference type="AlphaFoldDB" id="A0AAD2FTW2"/>
<proteinExistence type="predicted"/>
<dbReference type="EMBL" id="CAKOGP040001816">
    <property type="protein sequence ID" value="CAJ1953084.1"/>
    <property type="molecule type" value="Genomic_DNA"/>
</dbReference>
<dbReference type="InterPro" id="IPR043502">
    <property type="entry name" value="DNA/RNA_pol_sf"/>
</dbReference>
<dbReference type="Proteomes" id="UP001295423">
    <property type="component" value="Unassembled WGS sequence"/>
</dbReference>
<feature type="compositionally biased region" description="Basic and acidic residues" evidence="1">
    <location>
        <begin position="184"/>
        <end position="196"/>
    </location>
</feature>
<dbReference type="PANTHER" id="PTHR11439">
    <property type="entry name" value="GAG-POL-RELATED RETROTRANSPOSON"/>
    <property type="match status" value="1"/>
</dbReference>
<feature type="domain" description="Retroviral polymerase SH3-like" evidence="3">
    <location>
        <begin position="5"/>
        <end position="62"/>
    </location>
</feature>
<dbReference type="CDD" id="cd09272">
    <property type="entry name" value="RNase_HI_RT_Ty1"/>
    <property type="match status" value="1"/>
</dbReference>
<protein>
    <recommendedName>
        <fullName evidence="6">Reverse transcriptase Ty1/copia-type domain-containing protein</fullName>
    </recommendedName>
</protein>
<dbReference type="SUPFAM" id="SSF56672">
    <property type="entry name" value="DNA/RNA polymerases"/>
    <property type="match status" value="1"/>
</dbReference>
<dbReference type="Pfam" id="PF25597">
    <property type="entry name" value="SH3_retrovirus"/>
    <property type="match status" value="1"/>
</dbReference>
<evidence type="ECO:0000313" key="5">
    <source>
        <dbReference type="Proteomes" id="UP001295423"/>
    </source>
</evidence>
<feature type="compositionally biased region" description="Low complexity" evidence="1">
    <location>
        <begin position="137"/>
        <end position="149"/>
    </location>
</feature>
<gene>
    <name evidence="4" type="ORF">CYCCA115_LOCUS13863</name>
</gene>
<dbReference type="InterPro" id="IPR013103">
    <property type="entry name" value="RVT_2"/>
</dbReference>
<evidence type="ECO:0000259" key="3">
    <source>
        <dbReference type="Pfam" id="PF25597"/>
    </source>
</evidence>
<feature type="region of interest" description="Disordered" evidence="1">
    <location>
        <begin position="92"/>
        <end position="154"/>
    </location>
</feature>
<dbReference type="InterPro" id="IPR057670">
    <property type="entry name" value="SH3_retrovirus"/>
</dbReference>